<organism evidence="8 9">
    <name type="scientific">Acrasis kona</name>
    <dbReference type="NCBI Taxonomy" id="1008807"/>
    <lineage>
        <taxon>Eukaryota</taxon>
        <taxon>Discoba</taxon>
        <taxon>Heterolobosea</taxon>
        <taxon>Tetramitia</taxon>
        <taxon>Eutetramitia</taxon>
        <taxon>Acrasidae</taxon>
        <taxon>Acrasis</taxon>
    </lineage>
</organism>
<accession>A0AAW2ZJJ5</accession>
<feature type="repeat" description="WD" evidence="5">
    <location>
        <begin position="156"/>
        <end position="197"/>
    </location>
</feature>
<feature type="repeat" description="WD" evidence="5">
    <location>
        <begin position="410"/>
        <end position="451"/>
    </location>
</feature>
<comment type="caution">
    <text evidence="8">The sequence shown here is derived from an EMBL/GenBank/DDBJ whole genome shotgun (WGS) entry which is preliminary data.</text>
</comment>
<feature type="repeat" description="WD" evidence="5">
    <location>
        <begin position="198"/>
        <end position="229"/>
    </location>
</feature>
<dbReference type="EMBL" id="JAOPGA020001582">
    <property type="protein sequence ID" value="KAL0489655.1"/>
    <property type="molecule type" value="Genomic_DNA"/>
</dbReference>
<dbReference type="Proteomes" id="UP001431209">
    <property type="component" value="Unassembled WGS sequence"/>
</dbReference>
<dbReference type="SUPFAM" id="SSF50998">
    <property type="entry name" value="Quinoprotein alcohol dehydrogenase-like"/>
    <property type="match status" value="1"/>
</dbReference>
<dbReference type="InterPro" id="IPR019775">
    <property type="entry name" value="WD40_repeat_CS"/>
</dbReference>
<evidence type="ECO:0000256" key="4">
    <source>
        <dbReference type="ARBA" id="ARBA00023242"/>
    </source>
</evidence>
<dbReference type="InterPro" id="IPR001680">
    <property type="entry name" value="WD40_rpt"/>
</dbReference>
<dbReference type="PROSITE" id="PS50294">
    <property type="entry name" value="WD_REPEATS_REGION"/>
    <property type="match status" value="7"/>
</dbReference>
<dbReference type="PANTHER" id="PTHR19848:SF0">
    <property type="entry name" value="NOTCHLESS PROTEIN HOMOLOG 1"/>
    <property type="match status" value="1"/>
</dbReference>
<keyword evidence="4" id="KW-0539">Nucleus</keyword>
<feature type="compositionally biased region" description="Polar residues" evidence="6">
    <location>
        <begin position="12"/>
        <end position="26"/>
    </location>
</feature>
<evidence type="ECO:0000259" key="7">
    <source>
        <dbReference type="Pfam" id="PF08154"/>
    </source>
</evidence>
<dbReference type="GO" id="GO:0005730">
    <property type="term" value="C:nucleolus"/>
    <property type="evidence" value="ECO:0007669"/>
    <property type="project" value="UniProtKB-SubCell"/>
</dbReference>
<evidence type="ECO:0000256" key="6">
    <source>
        <dbReference type="SAM" id="MobiDB-lite"/>
    </source>
</evidence>
<dbReference type="Gene3D" id="2.130.10.10">
    <property type="entry name" value="YVTN repeat-like/Quinoprotein amine dehydrogenase"/>
    <property type="match status" value="1"/>
</dbReference>
<keyword evidence="9" id="KW-1185">Reference proteome</keyword>
<feature type="repeat" description="WD" evidence="5">
    <location>
        <begin position="288"/>
        <end position="328"/>
    </location>
</feature>
<evidence type="ECO:0000313" key="9">
    <source>
        <dbReference type="Proteomes" id="UP001431209"/>
    </source>
</evidence>
<dbReference type="InterPro" id="IPR020472">
    <property type="entry name" value="WD40_PAC1"/>
</dbReference>
<dbReference type="Pfam" id="PF08154">
    <property type="entry name" value="NLE"/>
    <property type="match status" value="1"/>
</dbReference>
<dbReference type="CDD" id="cd00200">
    <property type="entry name" value="WD40"/>
    <property type="match status" value="1"/>
</dbReference>
<feature type="region of interest" description="Disordered" evidence="6">
    <location>
        <begin position="1"/>
        <end position="26"/>
    </location>
</feature>
<dbReference type="InterPro" id="IPR011047">
    <property type="entry name" value="Quinoprotein_ADH-like_sf"/>
</dbReference>
<evidence type="ECO:0000256" key="1">
    <source>
        <dbReference type="ARBA" id="ARBA00004604"/>
    </source>
</evidence>
<dbReference type="PROSITE" id="PS50082">
    <property type="entry name" value="WD_REPEATS_2"/>
    <property type="match status" value="7"/>
</dbReference>
<feature type="repeat" description="WD" evidence="5">
    <location>
        <begin position="241"/>
        <end position="287"/>
    </location>
</feature>
<evidence type="ECO:0000313" key="8">
    <source>
        <dbReference type="EMBL" id="KAL0489655.1"/>
    </source>
</evidence>
<feature type="domain" description="NLE" evidence="7">
    <location>
        <begin position="39"/>
        <end position="101"/>
    </location>
</feature>
<dbReference type="PRINTS" id="PR00319">
    <property type="entry name" value="GPROTEINB"/>
</dbReference>
<gene>
    <name evidence="8" type="ORF">AKO1_010536</name>
</gene>
<dbReference type="AlphaFoldDB" id="A0AAW2ZJJ5"/>
<keyword evidence="2 5" id="KW-0853">WD repeat</keyword>
<dbReference type="InterPro" id="IPR012972">
    <property type="entry name" value="NLE"/>
</dbReference>
<protein>
    <submittedName>
        <fullName evidence="8">Notchless-like protein</fullName>
    </submittedName>
</protein>
<comment type="subcellular location">
    <subcellularLocation>
        <location evidence="1">Nucleus</location>
        <location evidence="1">Nucleolus</location>
    </subcellularLocation>
</comment>
<dbReference type="InterPro" id="IPR001632">
    <property type="entry name" value="WD40_G-protein_beta-like"/>
</dbReference>
<sequence length="527" mass="58801">MSKRKIDDVDTTNESSSKENTLGSEVTPSVIEQETKYFVELVKGDGSSDKVGGTLEVDAHFELKQLNELLNSEHFLNNDQQLPYSFFVNDVEIKDNIRDTLMKSIQDQLTPQAAKKLKQKEKGLNFVSTQDAPLRITFFPQALFRVRPVTRCTASLPGHSEAILSVSFSPDGTSVASGSGDATVRLWDLNTEMPQHTLQGHTHWVLCVQWSPDGKKVASGGKDNIVKVWWASNGKKTGKALKGHKKWVTGLAWEPFHADSSCRRLASCSKDETIRIWDVSLSKCEFTLSGHSKGVTSVKWGGDGTIYSCAQDLTVRLWNVDSKSCTKILHGHAHWVNHMTMSTEYILRKGAFDHECVPLEDDKLEERRVEAKARYDDVLGKNPVRLVTCSDDHTLILWEPAVSDKPIARMTGHQGIVNHVLFSPDGRMVASASFDKSIKVWDARNGKFMMTLRGHVGPVYQVSWSGDSRLLVSGSKDSTAKVWDLSNGRLMCDLPGHYDEVFSVDWSPDGQRVGSGGKDRVLKIWRQ</sequence>
<evidence type="ECO:0000256" key="2">
    <source>
        <dbReference type="ARBA" id="ARBA00022574"/>
    </source>
</evidence>
<proteinExistence type="predicted"/>
<dbReference type="PROSITE" id="PS00678">
    <property type="entry name" value="WD_REPEATS_1"/>
    <property type="match status" value="5"/>
</dbReference>
<dbReference type="SMART" id="SM00320">
    <property type="entry name" value="WD40"/>
    <property type="match status" value="8"/>
</dbReference>
<evidence type="ECO:0000256" key="3">
    <source>
        <dbReference type="ARBA" id="ARBA00022737"/>
    </source>
</evidence>
<name>A0AAW2ZJJ5_9EUKA</name>
<feature type="repeat" description="WD" evidence="5">
    <location>
        <begin position="494"/>
        <end position="527"/>
    </location>
</feature>
<dbReference type="Pfam" id="PF00400">
    <property type="entry name" value="WD40"/>
    <property type="match status" value="7"/>
</dbReference>
<dbReference type="InterPro" id="IPR015943">
    <property type="entry name" value="WD40/YVTN_repeat-like_dom_sf"/>
</dbReference>
<evidence type="ECO:0000256" key="5">
    <source>
        <dbReference type="PROSITE-ProRule" id="PRU00221"/>
    </source>
</evidence>
<dbReference type="PANTHER" id="PTHR19848">
    <property type="entry name" value="WD40 REPEAT PROTEIN"/>
    <property type="match status" value="1"/>
</dbReference>
<dbReference type="PRINTS" id="PR00320">
    <property type="entry name" value="GPROTEINBRPT"/>
</dbReference>
<dbReference type="GO" id="GO:0000027">
    <property type="term" value="P:ribosomal large subunit assembly"/>
    <property type="evidence" value="ECO:0007669"/>
    <property type="project" value="TreeGrafter"/>
</dbReference>
<keyword evidence="3" id="KW-0677">Repeat</keyword>
<feature type="repeat" description="WD" evidence="5">
    <location>
        <begin position="452"/>
        <end position="493"/>
    </location>
</feature>
<reference evidence="8 9" key="1">
    <citation type="submission" date="2024-03" db="EMBL/GenBank/DDBJ databases">
        <title>The Acrasis kona genome and developmental transcriptomes reveal deep origins of eukaryotic multicellular pathways.</title>
        <authorList>
            <person name="Sheikh S."/>
            <person name="Fu C.-J."/>
            <person name="Brown M.W."/>
            <person name="Baldauf S.L."/>
        </authorList>
    </citation>
    <scope>NUCLEOTIDE SEQUENCE [LARGE SCALE GENOMIC DNA]</scope>
    <source>
        <strain evidence="8 9">ATCC MYA-3509</strain>
    </source>
</reference>